<dbReference type="RefSeq" id="WP_146451391.1">
    <property type="nucleotide sequence ID" value="NZ_SJPS01000004.1"/>
</dbReference>
<dbReference type="Proteomes" id="UP000318437">
    <property type="component" value="Unassembled WGS sequence"/>
</dbReference>
<feature type="chain" id="PRO_5023000990" description="PEP-CTERM protein-sorting domain-containing protein" evidence="1">
    <location>
        <begin position="33"/>
        <end position="304"/>
    </location>
</feature>
<keyword evidence="1" id="KW-0732">Signal</keyword>
<evidence type="ECO:0000256" key="1">
    <source>
        <dbReference type="SAM" id="SignalP"/>
    </source>
</evidence>
<accession>A0A5C6CSU4</accession>
<reference evidence="2 3" key="1">
    <citation type="submission" date="2019-02" db="EMBL/GenBank/DDBJ databases">
        <title>Deep-cultivation of Planctomycetes and their phenomic and genomic characterization uncovers novel biology.</title>
        <authorList>
            <person name="Wiegand S."/>
            <person name="Jogler M."/>
            <person name="Boedeker C."/>
            <person name="Pinto D."/>
            <person name="Vollmers J."/>
            <person name="Rivas-Marin E."/>
            <person name="Kohn T."/>
            <person name="Peeters S.H."/>
            <person name="Heuer A."/>
            <person name="Rast P."/>
            <person name="Oberbeckmann S."/>
            <person name="Bunk B."/>
            <person name="Jeske O."/>
            <person name="Meyerdierks A."/>
            <person name="Storesund J.E."/>
            <person name="Kallscheuer N."/>
            <person name="Luecker S."/>
            <person name="Lage O.M."/>
            <person name="Pohl T."/>
            <person name="Merkel B.J."/>
            <person name="Hornburger P."/>
            <person name="Mueller R.-W."/>
            <person name="Bruemmer F."/>
            <person name="Labrenz M."/>
            <person name="Spormann A.M."/>
            <person name="Op Den Camp H."/>
            <person name="Overmann J."/>
            <person name="Amann R."/>
            <person name="Jetten M.S.M."/>
            <person name="Mascher T."/>
            <person name="Medema M.H."/>
            <person name="Devos D.P."/>
            <person name="Kaster A.-K."/>
            <person name="Ovreas L."/>
            <person name="Rohde M."/>
            <person name="Galperin M.Y."/>
            <person name="Jogler C."/>
        </authorList>
    </citation>
    <scope>NUCLEOTIDE SEQUENCE [LARGE SCALE GENOMIC DNA]</scope>
    <source>
        <strain evidence="2 3">Pla144</strain>
    </source>
</reference>
<keyword evidence="3" id="KW-1185">Reference proteome</keyword>
<feature type="signal peptide" evidence="1">
    <location>
        <begin position="1"/>
        <end position="32"/>
    </location>
</feature>
<evidence type="ECO:0008006" key="4">
    <source>
        <dbReference type="Google" id="ProtNLM"/>
    </source>
</evidence>
<dbReference type="EMBL" id="SJPS01000004">
    <property type="protein sequence ID" value="TWU25819.1"/>
    <property type="molecule type" value="Genomic_DNA"/>
</dbReference>
<dbReference type="OrthoDB" id="8479207at2"/>
<protein>
    <recommendedName>
        <fullName evidence="4">PEP-CTERM protein-sorting domain-containing protein</fullName>
    </recommendedName>
</protein>
<organism evidence="2 3">
    <name type="scientific">Bythopirellula polymerisocia</name>
    <dbReference type="NCBI Taxonomy" id="2528003"/>
    <lineage>
        <taxon>Bacteria</taxon>
        <taxon>Pseudomonadati</taxon>
        <taxon>Planctomycetota</taxon>
        <taxon>Planctomycetia</taxon>
        <taxon>Pirellulales</taxon>
        <taxon>Lacipirellulaceae</taxon>
        <taxon>Bythopirellula</taxon>
    </lineage>
</organism>
<name>A0A5C6CSU4_9BACT</name>
<proteinExistence type="predicted"/>
<comment type="caution">
    <text evidence="2">The sequence shown here is derived from an EMBL/GenBank/DDBJ whole genome shotgun (WGS) entry which is preliminary data.</text>
</comment>
<dbReference type="AlphaFoldDB" id="A0A5C6CSU4"/>
<gene>
    <name evidence="2" type="ORF">Pla144_30310</name>
</gene>
<sequence length="304" mass="31368" precursor="true">MKKLLIETVASNSLCYLIALSLAVCLCGTAHAVVVVNSFSALPATPNDNVWYLSDMRGAGTASIPDLTGEGGNLEFSQPLPTGAAKLTTGASVNDKAEVGTFGDFGSAVTALNSGTFGYSYYKQSVGDGNAFAAPSLKLTLFADGGTGDNYGTLVYEPNWNQGTGGSSAVPMDAWQNISITSSTGSGADPSEGWWWTGGFEQGNTAGGPPIKSLGEWATLFSADSDFANARVVGVSVGVGTYNLSQTGYFDNVSIAISGGLNETFDFQAVPEPSAFLFGGLVCSVLGGNYLRKRFKAGKQTAEV</sequence>
<evidence type="ECO:0000313" key="2">
    <source>
        <dbReference type="EMBL" id="TWU25819.1"/>
    </source>
</evidence>
<evidence type="ECO:0000313" key="3">
    <source>
        <dbReference type="Proteomes" id="UP000318437"/>
    </source>
</evidence>